<evidence type="ECO:0000313" key="2">
    <source>
        <dbReference type="EMBL" id="QHS77817.1"/>
    </source>
</evidence>
<dbReference type="AlphaFoldDB" id="A0A6C0ADI9"/>
<evidence type="ECO:0000256" key="1">
    <source>
        <dbReference type="SAM" id="Phobius"/>
    </source>
</evidence>
<dbReference type="EMBL" id="MN740593">
    <property type="protein sequence ID" value="QHS77817.1"/>
    <property type="molecule type" value="Genomic_DNA"/>
</dbReference>
<keyword evidence="1" id="KW-0472">Membrane</keyword>
<dbReference type="Gene3D" id="3.90.70.20">
    <property type="match status" value="1"/>
</dbReference>
<name>A0A6C0ADI9_9ZZZZ</name>
<evidence type="ECO:0008006" key="3">
    <source>
        <dbReference type="Google" id="ProtNLM"/>
    </source>
</evidence>
<protein>
    <recommendedName>
        <fullName evidence="3">Peptidase C58 YopT-type domain-containing protein</fullName>
    </recommendedName>
</protein>
<proteinExistence type="predicted"/>
<accession>A0A6C0ADI9</accession>
<keyword evidence="1" id="KW-0812">Transmembrane</keyword>
<organism evidence="2">
    <name type="scientific">viral metagenome</name>
    <dbReference type="NCBI Taxonomy" id="1070528"/>
    <lineage>
        <taxon>unclassified sequences</taxon>
        <taxon>metagenomes</taxon>
        <taxon>organismal metagenomes</taxon>
    </lineage>
</organism>
<reference evidence="2" key="1">
    <citation type="journal article" date="2020" name="Nature">
        <title>Giant virus diversity and host interactions through global metagenomics.</title>
        <authorList>
            <person name="Schulz F."/>
            <person name="Roux S."/>
            <person name="Paez-Espino D."/>
            <person name="Jungbluth S."/>
            <person name="Walsh D.A."/>
            <person name="Denef V.J."/>
            <person name="McMahon K.D."/>
            <person name="Konstantinidis K.T."/>
            <person name="Eloe-Fadrosh E.A."/>
            <person name="Kyrpides N.C."/>
            <person name="Woyke T."/>
        </authorList>
    </citation>
    <scope>NUCLEOTIDE SEQUENCE</scope>
    <source>
        <strain evidence="2">GVMAG-S-1021933-23</strain>
    </source>
</reference>
<keyword evidence="1" id="KW-1133">Transmembrane helix</keyword>
<feature type="transmembrane region" description="Helical" evidence="1">
    <location>
        <begin position="6"/>
        <end position="27"/>
    </location>
</feature>
<sequence length="280" mass="34085">MSIQYIFFEFLSVLFCVLIINFFNIIIKNYKNIQEHSEKIKRFSQYIKNYKQTRDKKVYKKLHSNKIIVLKSKNFLDFKNLEFSQNIYLKIYKYIIFFDYIYNLDILFKDFNNINYLICKRKFEIYRLEGFCLGMSIKFVKEILTNNLEFIDFSQGPDDESISYQLLSELDMITPKQYLYSFMCSINKKLFSELFYLELFKLLGINIIKYVEKKLNNGIYLNYIYINENIFHMVVIKKEKNNYLFFDPNVGLLKLENINQIKKLIKNNYNSDNLNLYKVY</sequence>